<reference evidence="3 4" key="1">
    <citation type="submission" date="2016-10" db="EMBL/GenBank/DDBJ databases">
        <authorList>
            <person name="de Groot N.N."/>
        </authorList>
    </citation>
    <scope>NUCLEOTIDE SEQUENCE [LARGE SCALE GENOMIC DNA]</scope>
    <source>
        <strain evidence="3 4">DSM 12992</strain>
    </source>
</reference>
<sequence>MSLFSSVIGVLLVPLMLTGIYPQHLLTNIEIKAVNKLNIVEKSLGKNFSYLKEDVKILEFIGGNDKNKVDLINNTIYNDIMPKVAEAEKVSKEYFGDIVDNVPTFPYQIVSKPFITKNNDLILSFYNDYYEFLGGAHGITTRTSYTVDKSKEILLKLNDIFLPKYNYQDIINKEIKNQINKEPDKYFDSGNEFKGIKQDQNFYIEGENLVIYYQVYDIAPYVSGIPVFKIPLSLFGKNFIYS</sequence>
<dbReference type="Gene3D" id="3.30.565.40">
    <property type="entry name" value="Fervidobacterium nodosum Rt17-B1 like"/>
    <property type="match status" value="1"/>
</dbReference>
<dbReference type="InterPro" id="IPR025303">
    <property type="entry name" value="PdaC"/>
</dbReference>
<keyword evidence="4" id="KW-1185">Reference proteome</keyword>
<dbReference type="Proteomes" id="UP000199263">
    <property type="component" value="Unassembled WGS sequence"/>
</dbReference>
<protein>
    <recommendedName>
        <fullName evidence="5">DUF3298 domain-containing protein</fullName>
    </recommendedName>
</protein>
<feature type="domain" description="Deacetylase PdaC" evidence="2">
    <location>
        <begin position="49"/>
        <end position="140"/>
    </location>
</feature>
<dbReference type="Gene3D" id="3.90.640.20">
    <property type="entry name" value="Heat-shock cognate protein, ATPase"/>
    <property type="match status" value="1"/>
</dbReference>
<dbReference type="Pfam" id="PF13739">
    <property type="entry name" value="PdaC"/>
    <property type="match status" value="1"/>
</dbReference>
<dbReference type="InterPro" id="IPR037126">
    <property type="entry name" value="PdaC/RsiV-like_sf"/>
</dbReference>
<feature type="domain" description="DUF3298" evidence="1">
    <location>
        <begin position="158"/>
        <end position="233"/>
    </location>
</feature>
<name>A0A1I1J999_9CLOT</name>
<dbReference type="OrthoDB" id="5637at2"/>
<dbReference type="STRING" id="119641.SAMN05421842_103158"/>
<accession>A0A1I1J999</accession>
<proteinExistence type="predicted"/>
<gene>
    <name evidence="3" type="ORF">SAMN05421842_103158</name>
</gene>
<organism evidence="3 4">
    <name type="scientific">Clostridium uliginosum</name>
    <dbReference type="NCBI Taxonomy" id="119641"/>
    <lineage>
        <taxon>Bacteria</taxon>
        <taxon>Bacillati</taxon>
        <taxon>Bacillota</taxon>
        <taxon>Clostridia</taxon>
        <taxon>Eubacteriales</taxon>
        <taxon>Clostridiaceae</taxon>
        <taxon>Clostridium</taxon>
    </lineage>
</organism>
<evidence type="ECO:0008006" key="5">
    <source>
        <dbReference type="Google" id="ProtNLM"/>
    </source>
</evidence>
<dbReference type="RefSeq" id="WP_090088833.1">
    <property type="nucleotide sequence ID" value="NZ_FOMG01000003.1"/>
</dbReference>
<dbReference type="Pfam" id="PF11738">
    <property type="entry name" value="DUF3298"/>
    <property type="match status" value="1"/>
</dbReference>
<dbReference type="AlphaFoldDB" id="A0A1I1J999"/>
<dbReference type="EMBL" id="FOMG01000003">
    <property type="protein sequence ID" value="SFC42513.1"/>
    <property type="molecule type" value="Genomic_DNA"/>
</dbReference>
<evidence type="ECO:0000313" key="3">
    <source>
        <dbReference type="EMBL" id="SFC42513.1"/>
    </source>
</evidence>
<evidence type="ECO:0000313" key="4">
    <source>
        <dbReference type="Proteomes" id="UP000199263"/>
    </source>
</evidence>
<evidence type="ECO:0000259" key="2">
    <source>
        <dbReference type="Pfam" id="PF13739"/>
    </source>
</evidence>
<evidence type="ECO:0000259" key="1">
    <source>
        <dbReference type="Pfam" id="PF11738"/>
    </source>
</evidence>
<dbReference type="InterPro" id="IPR021729">
    <property type="entry name" value="DUF3298"/>
</dbReference>